<sequence length="794" mass="88827">MVRCLFLSAVCVAGAVQAQSRPDASPPAASTGVEVLGLRQTPQLRTSSGLRVHRLNDDQIPAHMEADDMQGSVDSQLVLKGNAQVRRIDGIIKGDQITYDRNSGDVDIQGNARILRDGTLITGPSARLNVDTYSGEIRQPNFWIGATGGHAEASHADIFSQSQMRLKQVTFSGCPCDKPAWYIKADTVDLDFDENEGVARSGVLYFKDVPILASPFLSFPIKAERKSGFLLPTYGTSSKSGIDIAVPYYFNLAPNYDLTLTPRYFGKRGMQLGAEGRYLGPSYSGILQGTYLPNDKEADMDRWMYRWVHTQQFGNGFYGLWDVANVSDDDYFRDMSSLGLNESSTTYLPRRALFGWGSTYWQSYIQVYKYRTLQDPDAPISPPFDKEPELYLKGARYDWNGFDVEWESTAVRFRRPLFMGQQLGAEGDRLQTYPTLAYPIVRPGWFVIPKVGVNFTQYNTDWHNGDWNGLGSTDAYRRSASRTVPIGSIDAGMVFERDASLFGKAATQTLEPRLYYLRVPYRDQSALPVYDTTLADFSFAQAFQPNLYVGGWDRIANANQITAGLTTRWLDADTGFERLSLSAAQRIYFEDQRVILPGETPRENVRSDFLVGASAALTDTLSTDVAAQYNPYDNRWARTYLAARWSPQRLTSISLAYRYQRDPLPGVSYQPRGQNQISLGMQWPFTKRWYGVGRIDYSLRSEDSTGSTIAESPRVTQAIAGLEYKGDCCWTGRVVFQRYAVSAADTNTALFFQLELTGLGALGTDPIGLLNRSIPGYQSVTPRPVPGTSFERYE</sequence>
<accession>A0A157L784</accession>
<organism evidence="3 4">
    <name type="scientific">Bordetella ansorpii</name>
    <dbReference type="NCBI Taxonomy" id="288768"/>
    <lineage>
        <taxon>Bacteria</taxon>
        <taxon>Pseudomonadati</taxon>
        <taxon>Pseudomonadota</taxon>
        <taxon>Betaproteobacteria</taxon>
        <taxon>Burkholderiales</taxon>
        <taxon>Alcaligenaceae</taxon>
        <taxon>Bordetella</taxon>
    </lineage>
</organism>
<dbReference type="InterPro" id="IPR050218">
    <property type="entry name" value="LptD"/>
</dbReference>
<dbReference type="GO" id="GO:0015920">
    <property type="term" value="P:lipopolysaccharide transport"/>
    <property type="evidence" value="ECO:0007669"/>
    <property type="project" value="InterPro"/>
</dbReference>
<keyword evidence="1" id="KW-0472">Membrane</keyword>
<name>A0A157L784_9BORD</name>
<dbReference type="Pfam" id="PF04453">
    <property type="entry name" value="LptD"/>
    <property type="match status" value="1"/>
</dbReference>
<dbReference type="EMBL" id="FKBS01000007">
    <property type="protein sequence ID" value="SAH92474.1"/>
    <property type="molecule type" value="Genomic_DNA"/>
</dbReference>
<gene>
    <name evidence="1 3" type="primary">lptD</name>
    <name evidence="3" type="ORF">SAMEA1982600_00599</name>
</gene>
<keyword evidence="1" id="KW-0732">Signal</keyword>
<dbReference type="GO" id="GO:0009279">
    <property type="term" value="C:cell outer membrane"/>
    <property type="evidence" value="ECO:0007669"/>
    <property type="project" value="UniProtKB-SubCell"/>
</dbReference>
<dbReference type="GO" id="GO:0043165">
    <property type="term" value="P:Gram-negative-bacterium-type cell outer membrane assembly"/>
    <property type="evidence" value="ECO:0007669"/>
    <property type="project" value="UniProtKB-UniRule"/>
</dbReference>
<dbReference type="GO" id="GO:1990351">
    <property type="term" value="C:transporter complex"/>
    <property type="evidence" value="ECO:0007669"/>
    <property type="project" value="TreeGrafter"/>
</dbReference>
<feature type="domain" description="LptD C-terminal" evidence="2">
    <location>
        <begin position="301"/>
        <end position="689"/>
    </location>
</feature>
<evidence type="ECO:0000259" key="2">
    <source>
        <dbReference type="Pfam" id="PF04453"/>
    </source>
</evidence>
<comment type="caution">
    <text evidence="1">Lacks conserved residue(s) required for the propagation of feature annotation.</text>
</comment>
<dbReference type="PANTHER" id="PTHR30189:SF1">
    <property type="entry name" value="LPS-ASSEMBLY PROTEIN LPTD"/>
    <property type="match status" value="1"/>
</dbReference>
<evidence type="ECO:0000313" key="3">
    <source>
        <dbReference type="EMBL" id="SAH92474.1"/>
    </source>
</evidence>
<dbReference type="HAMAP" id="MF_01411">
    <property type="entry name" value="LPS_assembly_LptD"/>
    <property type="match status" value="1"/>
</dbReference>
<proteinExistence type="inferred from homology"/>
<evidence type="ECO:0000313" key="4">
    <source>
        <dbReference type="Proteomes" id="UP000077037"/>
    </source>
</evidence>
<protein>
    <recommendedName>
        <fullName evidence="1">LPS-assembly protein LptD</fullName>
    </recommendedName>
</protein>
<evidence type="ECO:0000256" key="1">
    <source>
        <dbReference type="HAMAP-Rule" id="MF_01411"/>
    </source>
</evidence>
<comment type="similarity">
    <text evidence="1">Belongs to the LptD family.</text>
</comment>
<keyword evidence="1" id="KW-0998">Cell outer membrane</keyword>
<dbReference type="InterPro" id="IPR020889">
    <property type="entry name" value="LipoPS_assembly_LptD"/>
</dbReference>
<comment type="function">
    <text evidence="1">Together with LptE, is involved in the assembly of lipopolysaccharide (LPS) at the surface of the outer membrane.</text>
</comment>
<comment type="subunit">
    <text evidence="1">Component of the lipopolysaccharide transport and assembly complex. Interacts with LptE and LptA.</text>
</comment>
<dbReference type="AlphaFoldDB" id="A0A157L784"/>
<reference evidence="3 4" key="1">
    <citation type="submission" date="2016-03" db="EMBL/GenBank/DDBJ databases">
        <authorList>
            <consortium name="Pathogen Informatics"/>
        </authorList>
    </citation>
    <scope>NUCLEOTIDE SEQUENCE [LARGE SCALE GENOMIC DNA]</scope>
    <source>
        <strain evidence="3 4">NCTC13364</strain>
    </source>
</reference>
<comment type="subcellular location">
    <subcellularLocation>
        <location evidence="1">Cell outer membrane</location>
    </subcellularLocation>
</comment>
<dbReference type="PANTHER" id="PTHR30189">
    <property type="entry name" value="LPS-ASSEMBLY PROTEIN"/>
    <property type="match status" value="1"/>
</dbReference>
<dbReference type="Proteomes" id="UP000077037">
    <property type="component" value="Unassembled WGS sequence"/>
</dbReference>
<dbReference type="InterPro" id="IPR007543">
    <property type="entry name" value="LptD_C"/>
</dbReference>